<keyword evidence="2" id="KW-0614">Plasmid</keyword>
<dbReference type="AlphaFoldDB" id="A0A5P9CPR8"/>
<name>A0A5P9CPR8_9VIBR</name>
<reference evidence="2 3" key="1">
    <citation type="submission" date="2019-10" db="EMBL/GenBank/DDBJ databases">
        <title>Complete genome sequence of Vibrio sp. strain THAF100, isolated from non-filtered water from the water column of tank 6 of a marine aquarium containing stony-coral fragments. Water maintained at 26 degree C.</title>
        <authorList>
            <person name="Ruckert C."/>
            <person name="Franco A."/>
            <person name="Kalinowski J."/>
            <person name="Glaeser S."/>
        </authorList>
    </citation>
    <scope>NUCLEOTIDE SEQUENCE [LARGE SCALE GENOMIC DNA]</scope>
    <source>
        <strain evidence="2 3">THAF100</strain>
        <plasmid evidence="3">pthaf100_a</plasmid>
    </source>
</reference>
<evidence type="ECO:0000313" key="3">
    <source>
        <dbReference type="Proteomes" id="UP000326936"/>
    </source>
</evidence>
<dbReference type="KEGG" id="vaq:FIV01_17800"/>
<dbReference type="Proteomes" id="UP000326936">
    <property type="component" value="Plasmid pTHAF100_a"/>
</dbReference>
<protein>
    <submittedName>
        <fullName evidence="2">Uncharacterized protein</fullName>
    </submittedName>
</protein>
<gene>
    <name evidence="2" type="ORF">FIV01_17800</name>
</gene>
<dbReference type="RefSeq" id="WP_152432281.1">
    <property type="nucleotide sequence ID" value="NZ_CBCSDK010000013.1"/>
</dbReference>
<feature type="region of interest" description="Disordered" evidence="1">
    <location>
        <begin position="383"/>
        <end position="450"/>
    </location>
</feature>
<geneLocation type="plasmid" evidence="3">
    <name>pthaf100_a</name>
</geneLocation>
<evidence type="ECO:0000313" key="2">
    <source>
        <dbReference type="EMBL" id="QFT28248.1"/>
    </source>
</evidence>
<feature type="compositionally biased region" description="Polar residues" evidence="1">
    <location>
        <begin position="405"/>
        <end position="418"/>
    </location>
</feature>
<keyword evidence="3" id="KW-1185">Reference proteome</keyword>
<proteinExistence type="predicted"/>
<dbReference type="EMBL" id="CP045351">
    <property type="protein sequence ID" value="QFT28248.1"/>
    <property type="molecule type" value="Genomic_DNA"/>
</dbReference>
<accession>A0A5P9CPR8</accession>
<evidence type="ECO:0000256" key="1">
    <source>
        <dbReference type="SAM" id="MobiDB-lite"/>
    </source>
</evidence>
<organism evidence="2 3">
    <name type="scientific">Vibrio aquimaris</name>
    <dbReference type="NCBI Taxonomy" id="2587862"/>
    <lineage>
        <taxon>Bacteria</taxon>
        <taxon>Pseudomonadati</taxon>
        <taxon>Pseudomonadota</taxon>
        <taxon>Gammaproteobacteria</taxon>
        <taxon>Vibrionales</taxon>
        <taxon>Vibrionaceae</taxon>
        <taxon>Vibrio</taxon>
    </lineage>
</organism>
<sequence length="781" mass="87119">MYINEQSTPLVSHRSYPDYHPRVRLDKASLLGVVEEHSDLYRVALGRINRLQPRPFPTHRFNEKEPQSVIRQLAAIANTLYLVSVEVDKFDHKGTMAPPSPKNDYVYFVELRNFIGIAIQNLNSRLYQYSSEYSAYVRYILRNDGRDKILYNIYLSALRFIIYQASQDTSLSLQQRREATSSLTFFSGGPQARLMQGRQVNTFALPEARGRNSGLWFDIESATPYNFYEYRRRLPTTKGGPYTIDLLASNMLNALRESERRRPSNDLDAYIHYLTYLAEQGKKVDIGVKAEPVPYKLQVTFADSDFAQYLRSFSNPIAKLASFSSLVRSNQRGDSIFEAEQSAAQASTKGAVADQVMTGLLQLLPGGQRLAGLQQLAGQIADSIESGAPPDMPIDPRIFAGGPSPSATGRESGSTASGTRPAYRPTAGSESGVGSRPNNENMGDGAVSLPDTLTEGRAEEVVSEPETFTLNVFGEGNGEETMAPVIEDESLQGGATSEAEESGYGIDRDERVPQTVEEYRSAVRNINFRENFNQKLMKFSEKFDQFYSHTKDNGILQFVDKEELIDKFFEDSLLSSEPPYPTREAAKTYIETTKSLGFTSQNLPGNPIYAFDGPGGEHFARHEVMHLLSAEGGMTAIANTSPNLNEALTEVMTRIVEDVLVLNDEATLSARENAYPALAELVLGVVNSDENIMVGLFEGYIKDRGLDELVEPMVTRWRERSERDQIQKRTHRYPARNQNQLMTRLFTDLAGNLGGATSLEQASEDLGTKSQIDKMKSYLGF</sequence>
<dbReference type="OrthoDB" id="678557at2"/>